<reference evidence="1 2" key="1">
    <citation type="journal article" date="2020" name="ISME J.">
        <title>Comparative genomics reveals insights into cyanobacterial evolution and habitat adaptation.</title>
        <authorList>
            <person name="Chen M.Y."/>
            <person name="Teng W.K."/>
            <person name="Zhao L."/>
            <person name="Hu C.X."/>
            <person name="Zhou Y.K."/>
            <person name="Han B.P."/>
            <person name="Song L.R."/>
            <person name="Shu W.S."/>
        </authorList>
    </citation>
    <scope>NUCLEOTIDE SEQUENCE [LARGE SCALE GENOMIC DNA]</scope>
    <source>
        <strain evidence="1 2">FACHB-838</strain>
    </source>
</reference>
<sequence>MTNREHPKSTVLECMGSNVTLSATSCRRNVYVWQLYAVVLEKFRNIWAKVRVWQLENWLHLNKGYRNIAFLESTDITFRLDTFLSKGFRGENR</sequence>
<proteinExistence type="predicted"/>
<dbReference type="EMBL" id="JACJSI010000251">
    <property type="protein sequence ID" value="MBD2535248.1"/>
    <property type="molecule type" value="Genomic_DNA"/>
</dbReference>
<dbReference type="RefSeq" id="WP_190946093.1">
    <property type="nucleotide sequence ID" value="NZ_JACJSI010000251.1"/>
</dbReference>
<evidence type="ECO:0000313" key="2">
    <source>
        <dbReference type="Proteomes" id="UP000623440"/>
    </source>
</evidence>
<dbReference type="PROSITE" id="PS51257">
    <property type="entry name" value="PROKAR_LIPOPROTEIN"/>
    <property type="match status" value="1"/>
</dbReference>
<organism evidence="1 2">
    <name type="scientific">Nostoc flagelliforme FACHB-838</name>
    <dbReference type="NCBI Taxonomy" id="2692904"/>
    <lineage>
        <taxon>Bacteria</taxon>
        <taxon>Bacillati</taxon>
        <taxon>Cyanobacteriota</taxon>
        <taxon>Cyanophyceae</taxon>
        <taxon>Nostocales</taxon>
        <taxon>Nostocaceae</taxon>
        <taxon>Nostoc</taxon>
    </lineage>
</organism>
<keyword evidence="2" id="KW-1185">Reference proteome</keyword>
<name>A0ABR8E1G3_9NOSO</name>
<evidence type="ECO:0000313" key="1">
    <source>
        <dbReference type="EMBL" id="MBD2535248.1"/>
    </source>
</evidence>
<protein>
    <recommendedName>
        <fullName evidence="3">Transposase</fullName>
    </recommendedName>
</protein>
<gene>
    <name evidence="1" type="ORF">H6G97_39895</name>
</gene>
<dbReference type="Proteomes" id="UP000623440">
    <property type="component" value="Unassembled WGS sequence"/>
</dbReference>
<evidence type="ECO:0008006" key="3">
    <source>
        <dbReference type="Google" id="ProtNLM"/>
    </source>
</evidence>
<comment type="caution">
    <text evidence="1">The sequence shown here is derived from an EMBL/GenBank/DDBJ whole genome shotgun (WGS) entry which is preliminary data.</text>
</comment>
<accession>A0ABR8E1G3</accession>